<organism evidence="1 2">
    <name type="scientific">Sarocladium strictum</name>
    <name type="common">Black bundle disease fungus</name>
    <name type="synonym">Acremonium strictum</name>
    <dbReference type="NCBI Taxonomy" id="5046"/>
    <lineage>
        <taxon>Eukaryota</taxon>
        <taxon>Fungi</taxon>
        <taxon>Dikarya</taxon>
        <taxon>Ascomycota</taxon>
        <taxon>Pezizomycotina</taxon>
        <taxon>Sordariomycetes</taxon>
        <taxon>Hypocreomycetidae</taxon>
        <taxon>Hypocreales</taxon>
        <taxon>Sarocladiaceae</taxon>
        <taxon>Sarocladium</taxon>
    </lineage>
</organism>
<sequence>MDRRSQDRKFVPKGTQDSLNSLAPFIAPAATLPDDECDSEPDPQVTLANTANSKTIVLSFVSNYSSHWKPREAFREILQNWRDGIVRSFKLKESD</sequence>
<proteinExistence type="predicted"/>
<reference evidence="1" key="1">
    <citation type="submission" date="2022-10" db="EMBL/GenBank/DDBJ databases">
        <title>Determination and structural analysis of whole genome sequence of Sarocladium strictum F4-1.</title>
        <authorList>
            <person name="Hu L."/>
            <person name="Jiang Y."/>
        </authorList>
    </citation>
    <scope>NUCLEOTIDE SEQUENCE</scope>
    <source>
        <strain evidence="1">F4-1</strain>
    </source>
</reference>
<accession>A0AA39LCB3</accession>
<name>A0AA39LCB3_SARSR</name>
<gene>
    <name evidence="1" type="ORF">NLU13_1526</name>
</gene>
<protein>
    <submittedName>
        <fullName evidence="1">Uncharacterized protein</fullName>
    </submittedName>
</protein>
<keyword evidence="2" id="KW-1185">Reference proteome</keyword>
<dbReference type="Proteomes" id="UP001175261">
    <property type="component" value="Unassembled WGS sequence"/>
</dbReference>
<dbReference type="EMBL" id="JAPDFR010000001">
    <property type="protein sequence ID" value="KAK0392028.1"/>
    <property type="molecule type" value="Genomic_DNA"/>
</dbReference>
<dbReference type="AlphaFoldDB" id="A0AA39LCB3"/>
<evidence type="ECO:0000313" key="1">
    <source>
        <dbReference type="EMBL" id="KAK0392028.1"/>
    </source>
</evidence>
<comment type="caution">
    <text evidence="1">The sequence shown here is derived from an EMBL/GenBank/DDBJ whole genome shotgun (WGS) entry which is preliminary data.</text>
</comment>
<evidence type="ECO:0000313" key="2">
    <source>
        <dbReference type="Proteomes" id="UP001175261"/>
    </source>
</evidence>